<sequence>MDTTRTTLIDQMDIDSPDGMYALAITSDHYIAARRRIFKQLVESLLYENIVISACSDTNEYSVWEILGTATDGSAVTYTCKGRRHVTFGRIRLFTEPISRTISSQLRGDQSCTISAEKTEAISIALFLIEVGANAGIDEVQVVQFITELEQTLINDTLARYIRAERHIEVQNVQDEDWESVVIEGHPYHPSYKSRIGFDIHDQIDYGPEFAQWIRPIWLGVHKSKARISHSLHQHSPSSNEWLREHLGESVLSHFYSILHKREMDPAAYVLLPVHPWQWRTTLSSVLASDIQNGTIVLLGSSEDKFTAQQSIRTLAHRTHPHLPYVKLSLSILNTSTGRILAPHTVENAPRLTDWMQGILKKDVYFQKELRTVLLGEVAGVAYDNSHRPEPVKSLSYGVLSCIWRESIHPYLEPHESSIPFNALTTMDVNGLPIIEPWVRQQGVEHWLYDLLNTSVRPLIHWLFAHGIALESHAQNMLLIHQSGIPTRIALKDFHDGIRFSREWLAEPNLCPLLVESSAHHQKVNRNSFIETQEPSEVRDFMHDAFFFINLGELALFMHEHYEVAERTFWNHVRTIIHNYQLHFPEYQDRYKVYSLFAPKIGVEQLTKRRLFPDDRMHIHLVPNPLA</sequence>
<protein>
    <submittedName>
        <fullName evidence="5">Siderophore synthetase component</fullName>
    </submittedName>
</protein>
<evidence type="ECO:0000256" key="2">
    <source>
        <dbReference type="ARBA" id="ARBA00007832"/>
    </source>
</evidence>
<dbReference type="Gene3D" id="1.10.510.40">
    <property type="match status" value="1"/>
</dbReference>
<accession>A0ABS4JE15</accession>
<organism evidence="5 6">
    <name type="scientific">Paenibacillus shirakamiensis</name>
    <dbReference type="NCBI Taxonomy" id="1265935"/>
    <lineage>
        <taxon>Bacteria</taxon>
        <taxon>Bacillati</taxon>
        <taxon>Bacillota</taxon>
        <taxon>Bacilli</taxon>
        <taxon>Bacillales</taxon>
        <taxon>Paenibacillaceae</taxon>
        <taxon>Paenibacillus</taxon>
    </lineage>
</organism>
<comment type="pathway">
    <text evidence="1">Siderophore biosynthesis.</text>
</comment>
<dbReference type="Gene3D" id="6.10.250.3370">
    <property type="match status" value="1"/>
</dbReference>
<dbReference type="Proteomes" id="UP001519288">
    <property type="component" value="Unassembled WGS sequence"/>
</dbReference>
<reference evidence="5 6" key="1">
    <citation type="submission" date="2021-03" db="EMBL/GenBank/DDBJ databases">
        <title>Genomic Encyclopedia of Type Strains, Phase IV (KMG-IV): sequencing the most valuable type-strain genomes for metagenomic binning, comparative biology and taxonomic classification.</title>
        <authorList>
            <person name="Goeker M."/>
        </authorList>
    </citation>
    <scope>NUCLEOTIDE SEQUENCE [LARGE SCALE GENOMIC DNA]</scope>
    <source>
        <strain evidence="5 6">DSM 26806</strain>
    </source>
</reference>
<evidence type="ECO:0000313" key="5">
    <source>
        <dbReference type="EMBL" id="MBP1999968.1"/>
    </source>
</evidence>
<evidence type="ECO:0000259" key="3">
    <source>
        <dbReference type="Pfam" id="PF04183"/>
    </source>
</evidence>
<keyword evidence="6" id="KW-1185">Reference proteome</keyword>
<evidence type="ECO:0000256" key="1">
    <source>
        <dbReference type="ARBA" id="ARBA00004924"/>
    </source>
</evidence>
<comment type="caution">
    <text evidence="5">The sequence shown here is derived from an EMBL/GenBank/DDBJ whole genome shotgun (WGS) entry which is preliminary data.</text>
</comment>
<dbReference type="Gene3D" id="3.30.310.280">
    <property type="match status" value="1"/>
</dbReference>
<dbReference type="Pfam" id="PF06276">
    <property type="entry name" value="FhuF"/>
    <property type="match status" value="1"/>
</dbReference>
<proteinExistence type="inferred from homology"/>
<dbReference type="InterPro" id="IPR022770">
    <property type="entry name" value="IucA/IucC-like_C"/>
</dbReference>
<dbReference type="Pfam" id="PF04183">
    <property type="entry name" value="IucA_IucC"/>
    <property type="match status" value="1"/>
</dbReference>
<name>A0ABS4JE15_9BACL</name>
<dbReference type="RefSeq" id="WP_245338950.1">
    <property type="nucleotide sequence ID" value="NZ_JAGGLD010000001.1"/>
</dbReference>
<feature type="domain" description="Aerobactin siderophore biosynthesis IucA/IucC N-terminal" evidence="3">
    <location>
        <begin position="177"/>
        <end position="425"/>
    </location>
</feature>
<comment type="similarity">
    <text evidence="2">Belongs to the IucA/IucC family.</text>
</comment>
<evidence type="ECO:0000259" key="4">
    <source>
        <dbReference type="Pfam" id="PF06276"/>
    </source>
</evidence>
<gene>
    <name evidence="5" type="ORF">J2Z69_000987</name>
</gene>
<dbReference type="InterPro" id="IPR007310">
    <property type="entry name" value="Aerobactin_biosyn_IucA/IucC_N"/>
</dbReference>
<evidence type="ECO:0000313" key="6">
    <source>
        <dbReference type="Proteomes" id="UP001519288"/>
    </source>
</evidence>
<dbReference type="PANTHER" id="PTHR34384:SF6">
    <property type="entry name" value="STAPHYLOFERRIN B SYNTHASE"/>
    <property type="match status" value="1"/>
</dbReference>
<dbReference type="EMBL" id="JAGGLD010000001">
    <property type="protein sequence ID" value="MBP1999968.1"/>
    <property type="molecule type" value="Genomic_DNA"/>
</dbReference>
<dbReference type="InterPro" id="IPR037455">
    <property type="entry name" value="LucA/IucC-like"/>
</dbReference>
<dbReference type="PANTHER" id="PTHR34384">
    <property type="entry name" value="L-2,3-DIAMINOPROPANOATE--CITRATE LIGASE"/>
    <property type="match status" value="1"/>
</dbReference>
<feature type="domain" description="Aerobactin siderophore biosynthesis IucA/IucC-like C-terminal" evidence="4">
    <location>
        <begin position="446"/>
        <end position="617"/>
    </location>
</feature>